<accession>Q2FMD8</accession>
<dbReference type="OrthoDB" id="382897at2157"/>
<dbReference type="AlphaFoldDB" id="Q2FMD8"/>
<keyword evidence="2" id="KW-1185">Reference proteome</keyword>
<dbReference type="RefSeq" id="WP_011448886.1">
    <property type="nucleotide sequence ID" value="NC_007796.1"/>
</dbReference>
<proteinExistence type="predicted"/>
<evidence type="ECO:0000313" key="2">
    <source>
        <dbReference type="Proteomes" id="UP000001941"/>
    </source>
</evidence>
<dbReference type="Proteomes" id="UP000001941">
    <property type="component" value="Chromosome"/>
</dbReference>
<gene>
    <name evidence="1" type="ordered locus">Mhun_1913</name>
</gene>
<sequence length="68" mass="7632">MPARDVILDEIDEPGMDDQEYLISVVQSRIRDRKRNALALRAKEALSNVASGNVQSGGFKELWTDLND</sequence>
<dbReference type="HOGENOM" id="CLU_2784107_0_0_2"/>
<reference evidence="2" key="1">
    <citation type="journal article" date="2016" name="Stand. Genomic Sci.">
        <title>Complete genome sequence of Methanospirillum hungatei type strain JF1.</title>
        <authorList>
            <person name="Gunsalus R.P."/>
            <person name="Cook L.E."/>
            <person name="Crable B."/>
            <person name="Rohlin L."/>
            <person name="McDonald E."/>
            <person name="Mouttaki H."/>
            <person name="Sieber J.R."/>
            <person name="Poweleit N."/>
            <person name="Zhou H."/>
            <person name="Lapidus A.L."/>
            <person name="Daligault H.E."/>
            <person name="Land M."/>
            <person name="Gilna P."/>
            <person name="Ivanova N."/>
            <person name="Kyrpides N."/>
            <person name="Culley D.E."/>
            <person name="McInerney M.J."/>
        </authorList>
    </citation>
    <scope>NUCLEOTIDE SEQUENCE [LARGE SCALE GENOMIC DNA]</scope>
    <source>
        <strain evidence="2">ATCC 27890 / DSM 864 / NBRC 100397 / JF-1</strain>
    </source>
</reference>
<dbReference type="EMBL" id="CP000254">
    <property type="protein sequence ID" value="ABD41624.1"/>
    <property type="molecule type" value="Genomic_DNA"/>
</dbReference>
<evidence type="ECO:0000313" key="1">
    <source>
        <dbReference type="EMBL" id="ABD41624.1"/>
    </source>
</evidence>
<dbReference type="GeneID" id="3922347"/>
<protein>
    <submittedName>
        <fullName evidence="1">Uncharacterized protein</fullName>
    </submittedName>
</protein>
<dbReference type="InParanoid" id="Q2FMD8"/>
<name>Q2FMD8_METHJ</name>
<organism evidence="1 2">
    <name type="scientific">Methanospirillum hungatei JF-1 (strain ATCC 27890 / DSM 864 / NBRC 100397 / JF-1)</name>
    <dbReference type="NCBI Taxonomy" id="323259"/>
    <lineage>
        <taxon>Archaea</taxon>
        <taxon>Methanobacteriati</taxon>
        <taxon>Methanobacteriota</taxon>
        <taxon>Stenosarchaea group</taxon>
        <taxon>Methanomicrobia</taxon>
        <taxon>Methanomicrobiales</taxon>
        <taxon>Methanospirillaceae</taxon>
        <taxon>Methanospirillum</taxon>
    </lineage>
</organism>
<dbReference type="KEGG" id="mhu:Mhun_1913"/>
<dbReference type="EnsemblBacteria" id="ABD41624">
    <property type="protein sequence ID" value="ABD41624"/>
    <property type="gene ID" value="Mhun_1913"/>
</dbReference>
<dbReference type="eggNOG" id="arCOG06696">
    <property type="taxonomic scope" value="Archaea"/>
</dbReference>